<proteinExistence type="predicted"/>
<reference evidence="2 3" key="1">
    <citation type="submission" date="2020-05" db="EMBL/GenBank/DDBJ databases">
        <title>Thiomicrorhabdus sediminis sp.nov. and Thiomicrorhabdus xiamenensis sp.nov., novel sulfur-oxidizing bacteria isolated from coastal sediment.</title>
        <authorList>
            <person name="Liu X."/>
        </authorList>
    </citation>
    <scope>NUCLEOTIDE SEQUENCE [LARGE SCALE GENOMIC DNA]</scope>
    <source>
        <strain evidence="2 3">G2</strain>
    </source>
</reference>
<accession>A0A7D4TE96</accession>
<protein>
    <recommendedName>
        <fullName evidence="4">DUF1146 domain-containing protein</fullName>
    </recommendedName>
</protein>
<evidence type="ECO:0000313" key="2">
    <source>
        <dbReference type="EMBL" id="QKI89247.1"/>
    </source>
</evidence>
<feature type="transmembrane region" description="Helical" evidence="1">
    <location>
        <begin position="12"/>
        <end position="30"/>
    </location>
</feature>
<gene>
    <name evidence="2" type="ORF">HQN79_06540</name>
</gene>
<dbReference type="Proteomes" id="UP000504724">
    <property type="component" value="Chromosome"/>
</dbReference>
<keyword evidence="3" id="KW-1185">Reference proteome</keyword>
<organism evidence="2 3">
    <name type="scientific">Thiomicrorhabdus xiamenensis</name>
    <dbReference type="NCBI Taxonomy" id="2739063"/>
    <lineage>
        <taxon>Bacteria</taxon>
        <taxon>Pseudomonadati</taxon>
        <taxon>Pseudomonadota</taxon>
        <taxon>Gammaproteobacteria</taxon>
        <taxon>Thiotrichales</taxon>
        <taxon>Piscirickettsiaceae</taxon>
        <taxon>Thiomicrorhabdus</taxon>
    </lineage>
</organism>
<keyword evidence="1" id="KW-0472">Membrane</keyword>
<keyword evidence="1" id="KW-1133">Transmembrane helix</keyword>
<evidence type="ECO:0000256" key="1">
    <source>
        <dbReference type="SAM" id="Phobius"/>
    </source>
</evidence>
<keyword evidence="1" id="KW-0812">Transmembrane</keyword>
<dbReference type="RefSeq" id="WP_173285145.1">
    <property type="nucleotide sequence ID" value="NZ_CP054020.1"/>
</dbReference>
<sequence length="82" mass="9547">MQENDLPAGVQYFLIALQIIALLIFLYFIWPLVKSENWKAKFIDNKTARSILIVFVLIFVFVYGLGAAFDALFPIERLDRQH</sequence>
<feature type="transmembrane region" description="Helical" evidence="1">
    <location>
        <begin position="50"/>
        <end position="73"/>
    </location>
</feature>
<evidence type="ECO:0008006" key="4">
    <source>
        <dbReference type="Google" id="ProtNLM"/>
    </source>
</evidence>
<evidence type="ECO:0000313" key="3">
    <source>
        <dbReference type="Proteomes" id="UP000504724"/>
    </source>
</evidence>
<dbReference type="EMBL" id="CP054020">
    <property type="protein sequence ID" value="QKI89247.1"/>
    <property type="molecule type" value="Genomic_DNA"/>
</dbReference>
<dbReference type="AlphaFoldDB" id="A0A7D4TE96"/>
<name>A0A7D4TE96_9GAMM</name>
<dbReference type="KEGG" id="txa:HQN79_06540"/>